<name>A0A517ZJI4_9PLAN</name>
<gene>
    <name evidence="2" type="ORF">Mal52_11220</name>
</gene>
<organism evidence="2 3">
    <name type="scientific">Symmachiella dynata</name>
    <dbReference type="NCBI Taxonomy" id="2527995"/>
    <lineage>
        <taxon>Bacteria</taxon>
        <taxon>Pseudomonadati</taxon>
        <taxon>Planctomycetota</taxon>
        <taxon>Planctomycetia</taxon>
        <taxon>Planctomycetales</taxon>
        <taxon>Planctomycetaceae</taxon>
        <taxon>Symmachiella</taxon>
    </lineage>
</organism>
<dbReference type="Proteomes" id="UP000319383">
    <property type="component" value="Chromosome"/>
</dbReference>
<accession>A0A517ZJI4</accession>
<sequence>MPNSRNLLRSLIVFTVLLLILVPAGYFYLRYQNYHSALECTKEWARLNEFPTSATDLNVENVGSLFTREFAVSFVAPLDDTNAWLKESPGTKDVTPEKVGSIWKYDIEPGGGAQHAELEVDQQSGTVTIRAYWS</sequence>
<evidence type="ECO:0000313" key="3">
    <source>
        <dbReference type="Proteomes" id="UP000319383"/>
    </source>
</evidence>
<keyword evidence="3" id="KW-1185">Reference proteome</keyword>
<dbReference type="AlphaFoldDB" id="A0A517ZJI4"/>
<dbReference type="KEGG" id="sdyn:Mal52_11220"/>
<proteinExistence type="predicted"/>
<reference evidence="2 3" key="1">
    <citation type="submission" date="2019-02" db="EMBL/GenBank/DDBJ databases">
        <title>Deep-cultivation of Planctomycetes and their phenomic and genomic characterization uncovers novel biology.</title>
        <authorList>
            <person name="Wiegand S."/>
            <person name="Jogler M."/>
            <person name="Boedeker C."/>
            <person name="Pinto D."/>
            <person name="Vollmers J."/>
            <person name="Rivas-Marin E."/>
            <person name="Kohn T."/>
            <person name="Peeters S.H."/>
            <person name="Heuer A."/>
            <person name="Rast P."/>
            <person name="Oberbeckmann S."/>
            <person name="Bunk B."/>
            <person name="Jeske O."/>
            <person name="Meyerdierks A."/>
            <person name="Storesund J.E."/>
            <person name="Kallscheuer N."/>
            <person name="Luecker S."/>
            <person name="Lage O.M."/>
            <person name="Pohl T."/>
            <person name="Merkel B.J."/>
            <person name="Hornburger P."/>
            <person name="Mueller R.-W."/>
            <person name="Bruemmer F."/>
            <person name="Labrenz M."/>
            <person name="Spormann A.M."/>
            <person name="Op den Camp H."/>
            <person name="Overmann J."/>
            <person name="Amann R."/>
            <person name="Jetten M.S.M."/>
            <person name="Mascher T."/>
            <person name="Medema M.H."/>
            <person name="Devos D.P."/>
            <person name="Kaster A.-K."/>
            <person name="Ovreas L."/>
            <person name="Rohde M."/>
            <person name="Galperin M.Y."/>
            <person name="Jogler C."/>
        </authorList>
    </citation>
    <scope>NUCLEOTIDE SEQUENCE [LARGE SCALE GENOMIC DNA]</scope>
    <source>
        <strain evidence="2 3">Mal52</strain>
    </source>
</reference>
<evidence type="ECO:0000256" key="1">
    <source>
        <dbReference type="SAM" id="Phobius"/>
    </source>
</evidence>
<keyword evidence="1" id="KW-1133">Transmembrane helix</keyword>
<dbReference type="EMBL" id="CP036276">
    <property type="protein sequence ID" value="QDU42655.1"/>
    <property type="molecule type" value="Genomic_DNA"/>
</dbReference>
<evidence type="ECO:0000313" key="2">
    <source>
        <dbReference type="EMBL" id="QDU42655.1"/>
    </source>
</evidence>
<feature type="transmembrane region" description="Helical" evidence="1">
    <location>
        <begin position="7"/>
        <end position="29"/>
    </location>
</feature>
<keyword evidence="1" id="KW-0812">Transmembrane</keyword>
<protein>
    <submittedName>
        <fullName evidence="2">Uncharacterized protein</fullName>
    </submittedName>
</protein>
<dbReference type="RefSeq" id="WP_145374674.1">
    <property type="nucleotide sequence ID" value="NZ_CP036276.1"/>
</dbReference>
<keyword evidence="1" id="KW-0472">Membrane</keyword>